<evidence type="ECO:0000259" key="5">
    <source>
        <dbReference type="Pfam" id="PF00891"/>
    </source>
</evidence>
<reference evidence="7" key="2">
    <citation type="submission" date="2014-07" db="EMBL/GenBank/DDBJ databases">
        <title>Initial genome analysis of the psychrotolerant acidophile Acidithiobacillus ferrivorans CF27: insights into iron and sulfur oxidation pathways and into biofilm formation.</title>
        <authorList>
            <person name="Talla E."/>
            <person name="Hedrich S."/>
            <person name="Mangenot S."/>
            <person name="Ji B."/>
            <person name="Johnson D.B."/>
            <person name="Barbe V."/>
            <person name="Bonnefoy V."/>
        </authorList>
    </citation>
    <scope>NUCLEOTIDE SEQUENCE [LARGE SCALE GENOMIC DNA]</scope>
    <source>
        <strain evidence="7">CF27</strain>
    </source>
</reference>
<dbReference type="Proteomes" id="UP000193925">
    <property type="component" value="Chromosome AFERRI"/>
</dbReference>
<dbReference type="InterPro" id="IPR036388">
    <property type="entry name" value="WH-like_DNA-bd_sf"/>
</dbReference>
<evidence type="ECO:0000256" key="1">
    <source>
        <dbReference type="ARBA" id="ARBA00022603"/>
    </source>
</evidence>
<dbReference type="EMBL" id="LT841305">
    <property type="protein sequence ID" value="SMH66290.1"/>
    <property type="molecule type" value="Genomic_DNA"/>
</dbReference>
<evidence type="ECO:0000259" key="6">
    <source>
        <dbReference type="Pfam" id="PF08100"/>
    </source>
</evidence>
<dbReference type="EMBL" id="CCCS020000023">
    <property type="protein sequence ID" value="CDQ09357.1"/>
    <property type="molecule type" value="Genomic_DNA"/>
</dbReference>
<feature type="active site" description="Proton acceptor" evidence="4">
    <location>
        <position position="279"/>
    </location>
</feature>
<dbReference type="EC" id="2.1.1.-" evidence="8"/>
<evidence type="ECO:0000256" key="4">
    <source>
        <dbReference type="PIRSR" id="PIRSR005739-1"/>
    </source>
</evidence>
<dbReference type="Pfam" id="PF00891">
    <property type="entry name" value="Methyltransf_2"/>
    <property type="match status" value="1"/>
</dbReference>
<proteinExistence type="predicted"/>
<dbReference type="GO" id="GO:0046983">
    <property type="term" value="F:protein dimerization activity"/>
    <property type="evidence" value="ECO:0007669"/>
    <property type="project" value="InterPro"/>
</dbReference>
<dbReference type="PANTHER" id="PTHR43712">
    <property type="entry name" value="PUTATIVE (AFU_ORTHOLOGUE AFUA_4G14580)-RELATED"/>
    <property type="match status" value="1"/>
</dbReference>
<reference evidence="7" key="1">
    <citation type="submission" date="2014-03" db="EMBL/GenBank/DDBJ databases">
        <authorList>
            <person name="Genoscope - CEA"/>
        </authorList>
    </citation>
    <scope>NUCLEOTIDE SEQUENCE [LARGE SCALE GENOMIC DNA]</scope>
    <source>
        <strain evidence="7">CF27</strain>
    </source>
</reference>
<dbReference type="PROSITE" id="PS51683">
    <property type="entry name" value="SAM_OMT_II"/>
    <property type="match status" value="1"/>
</dbReference>
<reference evidence="8 9" key="3">
    <citation type="submission" date="2017-03" db="EMBL/GenBank/DDBJ databases">
        <authorList>
            <person name="Regsiter A."/>
            <person name="William W."/>
        </authorList>
    </citation>
    <scope>NUCLEOTIDE SEQUENCE [LARGE SCALE GENOMIC DNA]</scope>
    <source>
        <strain evidence="8">PRJEB5721</strain>
    </source>
</reference>
<dbReference type="Pfam" id="PF08100">
    <property type="entry name" value="Dimerisation"/>
    <property type="match status" value="1"/>
</dbReference>
<keyword evidence="1 7" id="KW-0489">Methyltransferase</keyword>
<sequence>MSYQMNSGTVRRFAKIMKFGAWLQAIPNKLTPPPFRLMQIGSAFWQSRALYVAARLDIATVLGDEALDAGVIAVRVAANADATGRLLRLLAAIGVFLETAPQVFQNNKISAFLLTDHPNGVRAMILMHNSDAMSRPWFECLEQGVRGGVPPFQLSHGEELFAYLDHHADFDSLFSAAMDSVEALTGDSFATDFNWGKFERIIDVGGSRGTKSLAILKRHPDLTALVVDRPQVIIEAEIYWANHDSSGAERLQFQAGDLLDSIPSARSEKDIYLLSAVLHGFDNDSCITILRNLANACGRTGARIALLEMVLPEVGADIAGASFDMQMFMGSRGRERTLKEWTTLFDLANITLEEVVGLQSFGSILVLHPKRLA</sequence>
<dbReference type="RefSeq" id="WP_035191747.1">
    <property type="nucleotide sequence ID" value="NZ_CCCS020000023.1"/>
</dbReference>
<dbReference type="InterPro" id="IPR012967">
    <property type="entry name" value="COMT_dimerisation"/>
</dbReference>
<accession>A0A060UL05</accession>
<dbReference type="InterPro" id="IPR036390">
    <property type="entry name" value="WH_DNA-bd_sf"/>
</dbReference>
<name>A0A060UL05_9PROT</name>
<dbReference type="Gene3D" id="3.40.50.150">
    <property type="entry name" value="Vaccinia Virus protein VP39"/>
    <property type="match status" value="1"/>
</dbReference>
<dbReference type="GO" id="GO:0008171">
    <property type="term" value="F:O-methyltransferase activity"/>
    <property type="evidence" value="ECO:0007669"/>
    <property type="project" value="InterPro"/>
</dbReference>
<evidence type="ECO:0000313" key="9">
    <source>
        <dbReference type="Proteomes" id="UP000193925"/>
    </source>
</evidence>
<dbReference type="InterPro" id="IPR001077">
    <property type="entry name" value="COMT_C"/>
</dbReference>
<dbReference type="GO" id="GO:0032259">
    <property type="term" value="P:methylation"/>
    <property type="evidence" value="ECO:0007669"/>
    <property type="project" value="UniProtKB-KW"/>
</dbReference>
<evidence type="ECO:0000256" key="3">
    <source>
        <dbReference type="ARBA" id="ARBA00022691"/>
    </source>
</evidence>
<dbReference type="PANTHER" id="PTHR43712:SF2">
    <property type="entry name" value="O-METHYLTRANSFERASE CICE"/>
    <property type="match status" value="1"/>
</dbReference>
<feature type="domain" description="O-methyltransferase C-terminal" evidence="5">
    <location>
        <begin position="140"/>
        <end position="346"/>
    </location>
</feature>
<evidence type="ECO:0000256" key="2">
    <source>
        <dbReference type="ARBA" id="ARBA00022679"/>
    </source>
</evidence>
<dbReference type="Gene3D" id="1.10.10.10">
    <property type="entry name" value="Winged helix-like DNA-binding domain superfamily/Winged helix DNA-binding domain"/>
    <property type="match status" value="1"/>
</dbReference>
<dbReference type="InterPro" id="IPR029063">
    <property type="entry name" value="SAM-dependent_MTases_sf"/>
</dbReference>
<protein>
    <submittedName>
        <fullName evidence="7">O-methyltransferase, family 2</fullName>
        <ecNumber evidence="8">2.1.1.-</ecNumber>
    </submittedName>
</protein>
<keyword evidence="9" id="KW-1185">Reference proteome</keyword>
<keyword evidence="2 7" id="KW-0808">Transferase</keyword>
<keyword evidence="3" id="KW-0949">S-adenosyl-L-methionine</keyword>
<dbReference type="AlphaFoldDB" id="A0A060UL05"/>
<organism evidence="7">
    <name type="scientific">Acidithiobacillus ferrivorans</name>
    <dbReference type="NCBI Taxonomy" id="160808"/>
    <lineage>
        <taxon>Bacteria</taxon>
        <taxon>Pseudomonadati</taxon>
        <taxon>Pseudomonadota</taxon>
        <taxon>Acidithiobacillia</taxon>
        <taxon>Acidithiobacillales</taxon>
        <taxon>Acidithiobacillaceae</taxon>
        <taxon>Acidithiobacillus</taxon>
    </lineage>
</organism>
<dbReference type="SUPFAM" id="SSF53335">
    <property type="entry name" value="S-adenosyl-L-methionine-dependent methyltransferases"/>
    <property type="match status" value="1"/>
</dbReference>
<evidence type="ECO:0000313" key="8">
    <source>
        <dbReference type="EMBL" id="SMH66290.1"/>
    </source>
</evidence>
<feature type="domain" description="O-methyltransferase dimerisation" evidence="6">
    <location>
        <begin position="39"/>
        <end position="116"/>
    </location>
</feature>
<dbReference type="PIRSF" id="PIRSF005739">
    <property type="entry name" value="O-mtase"/>
    <property type="match status" value="1"/>
</dbReference>
<evidence type="ECO:0000313" key="7">
    <source>
        <dbReference type="EMBL" id="CDQ09357.1"/>
    </source>
</evidence>
<dbReference type="InterPro" id="IPR016461">
    <property type="entry name" value="COMT-like"/>
</dbReference>
<gene>
    <name evidence="7" type="ORF">AFERRI_30003</name>
    <name evidence="8" type="ORF">AFERRI_30020</name>
</gene>
<dbReference type="SUPFAM" id="SSF46785">
    <property type="entry name" value="Winged helix' DNA-binding domain"/>
    <property type="match status" value="1"/>
</dbReference>